<dbReference type="Proteomes" id="UP000001868">
    <property type="component" value="Chromosome"/>
</dbReference>
<dbReference type="KEGG" id="pzu:PHZ_c3242"/>
<proteinExistence type="predicted"/>
<keyword evidence="3" id="KW-1185">Reference proteome</keyword>
<organism evidence="2 3">
    <name type="scientific">Phenylobacterium zucineum (strain HLK1)</name>
    <dbReference type="NCBI Taxonomy" id="450851"/>
    <lineage>
        <taxon>Bacteria</taxon>
        <taxon>Pseudomonadati</taxon>
        <taxon>Pseudomonadota</taxon>
        <taxon>Alphaproteobacteria</taxon>
        <taxon>Caulobacterales</taxon>
        <taxon>Caulobacteraceae</taxon>
        <taxon>Phenylobacterium</taxon>
    </lineage>
</organism>
<gene>
    <name evidence="2" type="ordered locus">PHZ_c3242</name>
</gene>
<name>B4RAQ3_PHEZH</name>
<evidence type="ECO:0000256" key="1">
    <source>
        <dbReference type="SAM" id="MobiDB-lite"/>
    </source>
</evidence>
<reference evidence="2 3" key="1">
    <citation type="journal article" date="2008" name="BMC Genomics">
        <title>Complete genome of Phenylobacterium zucineum - a novel facultative intracellular bacterium isolated from human erythroleukemia cell line K562.</title>
        <authorList>
            <person name="Luo Y."/>
            <person name="Xu X."/>
            <person name="Ding Z."/>
            <person name="Liu Z."/>
            <person name="Zhang B."/>
            <person name="Yan Z."/>
            <person name="Sun J."/>
            <person name="Hu S."/>
            <person name="Hu X."/>
        </authorList>
    </citation>
    <scope>NUCLEOTIDE SEQUENCE [LARGE SCALE GENOMIC DNA]</scope>
    <source>
        <strain evidence="2 3">HLK1</strain>
    </source>
</reference>
<sequence length="390" mass="41888">MIHAALSFTPDTYGLKGRALGRRVANAAFLRAAVQATAPAGGGAPVTGYGYEDHHGPEFASAVRAIDPAAEARWLLTTDVEALAAQGVIHRLDPGVQAEVWTRAWTGVGRYSITAVAHTVFDRLADLAQLVREPLMPWDALVCPSRALQSVVREVFAAECEYARWRYGAAAEPRLPQLPVIPLGVHCDDFARLQEGRAAARAALGLAEDEVVALFVGRLSLMSKTHPGQTYQGLAAAAARAGARVALIECGYPKTPNDEEAFRTGPALLAPGLRRISVDGNDAAARSLAWSGADLFVSLSDNIQETFGLTPWKRWPRACRSSPATGTAIATRCATGWTDSSSRPGHPRRVSETTWRSPIRGGRSQTTCSAGARRPPPRWTPSGSWRRWPS</sequence>
<dbReference type="eggNOG" id="COG0438">
    <property type="taxonomic scope" value="Bacteria"/>
</dbReference>
<dbReference type="SUPFAM" id="SSF53756">
    <property type="entry name" value="UDP-Glycosyltransferase/glycogen phosphorylase"/>
    <property type="match status" value="1"/>
</dbReference>
<protein>
    <recommendedName>
        <fullName evidence="4">Glycosyl transferase family 1 domain-containing protein</fullName>
    </recommendedName>
</protein>
<evidence type="ECO:0008006" key="4">
    <source>
        <dbReference type="Google" id="ProtNLM"/>
    </source>
</evidence>
<dbReference type="STRING" id="450851.PHZ_c3242"/>
<dbReference type="HOGENOM" id="CLU_707594_0_0_5"/>
<dbReference type="Gene3D" id="3.40.50.2000">
    <property type="entry name" value="Glycogen Phosphorylase B"/>
    <property type="match status" value="2"/>
</dbReference>
<dbReference type="EMBL" id="CP000747">
    <property type="protein sequence ID" value="ACG79651.1"/>
    <property type="molecule type" value="Genomic_DNA"/>
</dbReference>
<accession>B4RAQ3</accession>
<feature type="region of interest" description="Disordered" evidence="1">
    <location>
        <begin position="336"/>
        <end position="390"/>
    </location>
</feature>
<evidence type="ECO:0000313" key="2">
    <source>
        <dbReference type="EMBL" id="ACG79651.1"/>
    </source>
</evidence>
<evidence type="ECO:0000313" key="3">
    <source>
        <dbReference type="Proteomes" id="UP000001868"/>
    </source>
</evidence>
<dbReference type="AlphaFoldDB" id="B4RAQ3"/>